<dbReference type="InterPro" id="IPR000415">
    <property type="entry name" value="Nitroreductase-like"/>
</dbReference>
<sequence>MAAHAWSHDERSLIVRAARETRRTWPNHEWTTEPHEDRIDLFERLAGSKDRVGRERLLTCGAVLANVEAAIRVLAWLPETELAGSVPEPDRVARVTASRRTRLGAPDFARHRAVFGRALPGQPPAAADLVTHLLDEMPAVARGVGVVGLEPDQEPELPRIGWKLRHHFQHEEFAGLSWTSMLLITGTEQRQDLVRAGWLAQNLVLAATKHRLICSVVTEVFELPAARGALSASLGVGGLPQLLLAVGSPARVTGGEPTRLDGTPSWRRKTG</sequence>
<dbReference type="OrthoDB" id="3628559at2"/>
<dbReference type="RefSeq" id="WP_143046975.1">
    <property type="nucleotide sequence ID" value="NZ_FNON01000001.1"/>
</dbReference>
<organism evidence="1 2">
    <name type="scientific">Amycolatopsis xylanica</name>
    <dbReference type="NCBI Taxonomy" id="589385"/>
    <lineage>
        <taxon>Bacteria</taxon>
        <taxon>Bacillati</taxon>
        <taxon>Actinomycetota</taxon>
        <taxon>Actinomycetes</taxon>
        <taxon>Pseudonocardiales</taxon>
        <taxon>Pseudonocardiaceae</taxon>
        <taxon>Amycolatopsis</taxon>
    </lineage>
</organism>
<evidence type="ECO:0000313" key="1">
    <source>
        <dbReference type="EMBL" id="SDW51598.1"/>
    </source>
</evidence>
<dbReference type="Gene3D" id="3.40.109.10">
    <property type="entry name" value="NADH Oxidase"/>
    <property type="match status" value="1"/>
</dbReference>
<protein>
    <recommendedName>
        <fullName evidence="3">Nitroreductase family protein</fullName>
    </recommendedName>
</protein>
<name>A0A1H2U6V1_9PSEU</name>
<accession>A0A1H2U6V1</accession>
<gene>
    <name evidence="1" type="ORF">SAMN05421504_101795</name>
</gene>
<dbReference type="GO" id="GO:0016491">
    <property type="term" value="F:oxidoreductase activity"/>
    <property type="evidence" value="ECO:0007669"/>
    <property type="project" value="InterPro"/>
</dbReference>
<proteinExistence type="predicted"/>
<evidence type="ECO:0008006" key="3">
    <source>
        <dbReference type="Google" id="ProtNLM"/>
    </source>
</evidence>
<keyword evidence="2" id="KW-1185">Reference proteome</keyword>
<dbReference type="EMBL" id="FNON01000001">
    <property type="protein sequence ID" value="SDW51598.1"/>
    <property type="molecule type" value="Genomic_DNA"/>
</dbReference>
<dbReference type="AlphaFoldDB" id="A0A1H2U6V1"/>
<reference evidence="1 2" key="1">
    <citation type="submission" date="2016-10" db="EMBL/GenBank/DDBJ databases">
        <authorList>
            <person name="de Groot N.N."/>
        </authorList>
    </citation>
    <scope>NUCLEOTIDE SEQUENCE [LARGE SCALE GENOMIC DNA]</scope>
    <source>
        <strain evidence="1 2">CPCC 202699</strain>
    </source>
</reference>
<dbReference type="Proteomes" id="UP000199515">
    <property type="component" value="Unassembled WGS sequence"/>
</dbReference>
<evidence type="ECO:0000313" key="2">
    <source>
        <dbReference type="Proteomes" id="UP000199515"/>
    </source>
</evidence>
<dbReference type="STRING" id="589385.SAMN05421504_101795"/>